<dbReference type="CDD" id="cd05283">
    <property type="entry name" value="CAD1"/>
    <property type="match status" value="1"/>
</dbReference>
<dbReference type="Pfam" id="PF00107">
    <property type="entry name" value="ADH_zinc_N"/>
    <property type="match status" value="1"/>
</dbReference>
<dbReference type="EMBL" id="OX365898">
    <property type="protein sequence ID" value="CAI4056322.1"/>
    <property type="molecule type" value="Genomic_DNA"/>
</dbReference>
<dbReference type="InterPro" id="IPR013149">
    <property type="entry name" value="ADH-like_C"/>
</dbReference>
<dbReference type="Pfam" id="PF08240">
    <property type="entry name" value="ADH_N"/>
    <property type="match status" value="1"/>
</dbReference>
<evidence type="ECO:0000313" key="1">
    <source>
        <dbReference type="EMBL" id="CAI4056322.1"/>
    </source>
</evidence>
<dbReference type="GO" id="GO:0008106">
    <property type="term" value="F:alcohol dehydrogenase (NADP+) activity"/>
    <property type="evidence" value="ECO:0007669"/>
    <property type="project" value="UniProtKB-EC"/>
</dbReference>
<keyword evidence="2" id="KW-1185">Reference proteome</keyword>
<dbReference type="Gene3D" id="3.40.50.720">
    <property type="entry name" value="NAD(P)-binding Rossmann-like Domain"/>
    <property type="match status" value="1"/>
</dbReference>
<accession>A0AA35NQ05</accession>
<dbReference type="InterPro" id="IPR036291">
    <property type="entry name" value="NAD(P)-bd_dom_sf"/>
</dbReference>
<dbReference type="InterPro" id="IPR020843">
    <property type="entry name" value="ER"/>
</dbReference>
<organism evidence="1 2">
    <name type="scientific">Saccharomyces kudriavzevii (strain ATCC MYA-4449 / AS 2.2408 / CBS 8840 / NBRC 1802 / NCYC 2889)</name>
    <name type="common">Yeast</name>
    <dbReference type="NCBI Taxonomy" id="226230"/>
    <lineage>
        <taxon>Eukaryota</taxon>
        <taxon>Fungi</taxon>
        <taxon>Dikarya</taxon>
        <taxon>Ascomycota</taxon>
        <taxon>Saccharomycotina</taxon>
        <taxon>Saccharomycetes</taxon>
        <taxon>Saccharomycetales</taxon>
        <taxon>Saccharomycetaceae</taxon>
        <taxon>Saccharomyces</taxon>
    </lineage>
</organism>
<dbReference type="InterPro" id="IPR013154">
    <property type="entry name" value="ADH-like_N"/>
</dbReference>
<dbReference type="GO" id="GO:0006066">
    <property type="term" value="P:alcohol metabolic process"/>
    <property type="evidence" value="ECO:0007669"/>
    <property type="project" value="UniProtKB-ARBA"/>
</dbReference>
<dbReference type="PANTHER" id="PTHR42683">
    <property type="entry name" value="ALDEHYDE REDUCTASE"/>
    <property type="match status" value="1"/>
</dbReference>
<dbReference type="SUPFAM" id="SSF50129">
    <property type="entry name" value="GroES-like"/>
    <property type="match status" value="1"/>
</dbReference>
<dbReference type="OrthoDB" id="1879366at2759"/>
<dbReference type="GO" id="GO:0008270">
    <property type="term" value="F:zinc ion binding"/>
    <property type="evidence" value="ECO:0007669"/>
    <property type="project" value="InterPro"/>
</dbReference>
<gene>
    <name evidence="1" type="primary">SKDI03G0040</name>
    <name evidence="1" type="ORF">SKDI_03G0040</name>
</gene>
<dbReference type="SMART" id="SM00829">
    <property type="entry name" value="PKS_ER"/>
    <property type="match status" value="1"/>
</dbReference>
<dbReference type="Proteomes" id="UP001162087">
    <property type="component" value="Chromosome 3"/>
</dbReference>
<name>A0AA35NQ05_SACK1</name>
<dbReference type="InterPro" id="IPR029752">
    <property type="entry name" value="D-isomer_DH_CS1"/>
</dbReference>
<dbReference type="PROSITE" id="PS00059">
    <property type="entry name" value="ADH_ZINC"/>
    <property type="match status" value="1"/>
</dbReference>
<dbReference type="SUPFAM" id="SSF51735">
    <property type="entry name" value="NAD(P)-binding Rossmann-fold domains"/>
    <property type="match status" value="1"/>
</dbReference>
<dbReference type="PROSITE" id="PS00065">
    <property type="entry name" value="D_2_HYDROXYACID_DH_1"/>
    <property type="match status" value="1"/>
</dbReference>
<dbReference type="InterPro" id="IPR011032">
    <property type="entry name" value="GroES-like_sf"/>
</dbReference>
<protein>
    <submittedName>
        <fullName evidence="1">Uncharacterized protein</fullName>
    </submittedName>
</protein>
<sequence>MPYPEKFQGVGISNAEDWKHPTLVTFDPKPFCDHDVDIEIEACGICGSDFHIAAGNWGPVPKNQVLGHEIIGRVVKVGPKCHTGIKLGDRVGVGAQALACLECERCKSDNEQYCTIDHVLTMWTPYKDGYIAQGGFASHVRLHEHFAIPIPENIPSPLAAPLLCGGITVFSPLLRNGCGPGKKVGIVGIGGIGHMGILLAKAMGAEVYAFSRGHSKKEDSMRLGADHYIATLEDKDWTEKYFTTLDLLVVCSSSLSEVNFDSVIKVMKIGGSIVSIAAPEHGEKLVLQPLGLMGVSISSSAIGSRKEIEQLLKLVSEKNVKIWVEELPISGAGVHQAFTRMEKGDVKYRFTLVDYDKEFHK</sequence>
<dbReference type="InterPro" id="IPR002328">
    <property type="entry name" value="ADH_Zn_CS"/>
</dbReference>
<dbReference type="InterPro" id="IPR047109">
    <property type="entry name" value="CAD-like"/>
</dbReference>
<reference evidence="1" key="1">
    <citation type="submission" date="2022-10" db="EMBL/GenBank/DDBJ databases">
        <authorList>
            <person name="Byrne P K."/>
        </authorList>
    </citation>
    <scope>NUCLEOTIDE SEQUENCE</scope>
    <source>
        <strain evidence="1">IFO1802</strain>
    </source>
</reference>
<dbReference type="Gene3D" id="3.90.180.10">
    <property type="entry name" value="Medium-chain alcohol dehydrogenases, catalytic domain"/>
    <property type="match status" value="1"/>
</dbReference>
<proteinExistence type="predicted"/>
<evidence type="ECO:0000313" key="2">
    <source>
        <dbReference type="Proteomes" id="UP001162087"/>
    </source>
</evidence>